<proteinExistence type="predicted"/>
<accession>A0A0C2XI74</accession>
<organism evidence="1 2">
    <name type="scientific">Hebeloma cylindrosporum</name>
    <dbReference type="NCBI Taxonomy" id="76867"/>
    <lineage>
        <taxon>Eukaryota</taxon>
        <taxon>Fungi</taxon>
        <taxon>Dikarya</taxon>
        <taxon>Basidiomycota</taxon>
        <taxon>Agaricomycotina</taxon>
        <taxon>Agaricomycetes</taxon>
        <taxon>Agaricomycetidae</taxon>
        <taxon>Agaricales</taxon>
        <taxon>Agaricineae</taxon>
        <taxon>Hymenogastraceae</taxon>
        <taxon>Hebeloma</taxon>
    </lineage>
</organism>
<name>A0A0C2XI74_HEBCY</name>
<evidence type="ECO:0000313" key="1">
    <source>
        <dbReference type="EMBL" id="KIM37538.1"/>
    </source>
</evidence>
<dbReference type="HOGENOM" id="CLU_2849929_0_0_1"/>
<evidence type="ECO:0000313" key="2">
    <source>
        <dbReference type="Proteomes" id="UP000053424"/>
    </source>
</evidence>
<sequence>MVVSVLKHWLRPSQPYVRGYQADSILLLAYANVPILLPVCFERRKSQLTYLWTVIQVVYRKCIRV</sequence>
<reference evidence="2" key="2">
    <citation type="submission" date="2015-01" db="EMBL/GenBank/DDBJ databases">
        <title>Evolutionary Origins and Diversification of the Mycorrhizal Mutualists.</title>
        <authorList>
            <consortium name="DOE Joint Genome Institute"/>
            <consortium name="Mycorrhizal Genomics Consortium"/>
            <person name="Kohler A."/>
            <person name="Kuo A."/>
            <person name="Nagy L.G."/>
            <person name="Floudas D."/>
            <person name="Copeland A."/>
            <person name="Barry K.W."/>
            <person name="Cichocki N."/>
            <person name="Veneault-Fourrey C."/>
            <person name="LaButti K."/>
            <person name="Lindquist E.A."/>
            <person name="Lipzen A."/>
            <person name="Lundell T."/>
            <person name="Morin E."/>
            <person name="Murat C."/>
            <person name="Riley R."/>
            <person name="Ohm R."/>
            <person name="Sun H."/>
            <person name="Tunlid A."/>
            <person name="Henrissat B."/>
            <person name="Grigoriev I.V."/>
            <person name="Hibbett D.S."/>
            <person name="Martin F."/>
        </authorList>
    </citation>
    <scope>NUCLEOTIDE SEQUENCE [LARGE SCALE GENOMIC DNA]</scope>
    <source>
        <strain evidence="2">h7</strain>
    </source>
</reference>
<keyword evidence="2" id="KW-1185">Reference proteome</keyword>
<protein>
    <submittedName>
        <fullName evidence="1">Uncharacterized protein</fullName>
    </submittedName>
</protein>
<reference evidence="1 2" key="1">
    <citation type="submission" date="2014-04" db="EMBL/GenBank/DDBJ databases">
        <authorList>
            <consortium name="DOE Joint Genome Institute"/>
            <person name="Kuo A."/>
            <person name="Gay G."/>
            <person name="Dore J."/>
            <person name="Kohler A."/>
            <person name="Nagy L.G."/>
            <person name="Floudas D."/>
            <person name="Copeland A."/>
            <person name="Barry K.W."/>
            <person name="Cichocki N."/>
            <person name="Veneault-Fourrey C."/>
            <person name="LaButti K."/>
            <person name="Lindquist E.A."/>
            <person name="Lipzen A."/>
            <person name="Lundell T."/>
            <person name="Morin E."/>
            <person name="Murat C."/>
            <person name="Sun H."/>
            <person name="Tunlid A."/>
            <person name="Henrissat B."/>
            <person name="Grigoriev I.V."/>
            <person name="Hibbett D.S."/>
            <person name="Martin F."/>
            <person name="Nordberg H.P."/>
            <person name="Cantor M.N."/>
            <person name="Hua S.X."/>
        </authorList>
    </citation>
    <scope>NUCLEOTIDE SEQUENCE [LARGE SCALE GENOMIC DNA]</scope>
    <source>
        <strain evidence="2">h7</strain>
    </source>
</reference>
<dbReference type="Proteomes" id="UP000053424">
    <property type="component" value="Unassembled WGS sequence"/>
</dbReference>
<dbReference type="AlphaFoldDB" id="A0A0C2XI74"/>
<dbReference type="EMBL" id="KN831796">
    <property type="protein sequence ID" value="KIM37538.1"/>
    <property type="molecule type" value="Genomic_DNA"/>
</dbReference>
<gene>
    <name evidence="1" type="ORF">M413DRAFT_257234</name>
</gene>